<dbReference type="GO" id="GO:0005886">
    <property type="term" value="C:plasma membrane"/>
    <property type="evidence" value="ECO:0007669"/>
    <property type="project" value="UniProtKB-SubCell"/>
</dbReference>
<dbReference type="Proteomes" id="UP000321571">
    <property type="component" value="Unassembled WGS sequence"/>
</dbReference>
<dbReference type="Pfam" id="PF19359">
    <property type="entry name" value="DUF5936"/>
    <property type="match status" value="1"/>
</dbReference>
<dbReference type="EMBL" id="VDUX01000002">
    <property type="protein sequence ID" value="TXL62000.1"/>
    <property type="molecule type" value="Genomic_DNA"/>
</dbReference>
<keyword evidence="4 6" id="KW-1133">Transmembrane helix</keyword>
<evidence type="ECO:0000313" key="9">
    <source>
        <dbReference type="EMBL" id="TXL62000.1"/>
    </source>
</evidence>
<dbReference type="PANTHER" id="PTHR35007:SF2">
    <property type="entry name" value="PILUS ASSEMBLE PROTEIN"/>
    <property type="match status" value="1"/>
</dbReference>
<keyword evidence="10" id="KW-1185">Reference proteome</keyword>
<organism evidence="9 10">
    <name type="scientific">Aeromicrobium terrae</name>
    <dbReference type="NCBI Taxonomy" id="2498846"/>
    <lineage>
        <taxon>Bacteria</taxon>
        <taxon>Bacillati</taxon>
        <taxon>Actinomycetota</taxon>
        <taxon>Actinomycetes</taxon>
        <taxon>Propionibacteriales</taxon>
        <taxon>Nocardioidaceae</taxon>
        <taxon>Aeromicrobium</taxon>
    </lineage>
</organism>
<accession>A0A5C8NLN7</accession>
<evidence type="ECO:0000313" key="10">
    <source>
        <dbReference type="Proteomes" id="UP000321571"/>
    </source>
</evidence>
<evidence type="ECO:0000256" key="5">
    <source>
        <dbReference type="ARBA" id="ARBA00023136"/>
    </source>
</evidence>
<gene>
    <name evidence="9" type="ORF">FHP06_04615</name>
</gene>
<proteinExistence type="predicted"/>
<feature type="transmembrane region" description="Helical" evidence="6">
    <location>
        <begin position="101"/>
        <end position="134"/>
    </location>
</feature>
<dbReference type="OrthoDB" id="3362351at2"/>
<feature type="transmembrane region" description="Helical" evidence="6">
    <location>
        <begin position="263"/>
        <end position="285"/>
    </location>
</feature>
<name>A0A5C8NLN7_9ACTN</name>
<evidence type="ECO:0000256" key="2">
    <source>
        <dbReference type="ARBA" id="ARBA00022475"/>
    </source>
</evidence>
<dbReference type="AlphaFoldDB" id="A0A5C8NLN7"/>
<evidence type="ECO:0000256" key="6">
    <source>
        <dbReference type="SAM" id="Phobius"/>
    </source>
</evidence>
<dbReference type="InterPro" id="IPR042094">
    <property type="entry name" value="T2SS_GspF_sf"/>
</dbReference>
<sequence length="297" mass="32654">MFPLVFGLALTGCFVLFVVGWRMAGADTLANWDVADIMLLRDENRRKRRAGPVDRLARRLAPQLSILLGPRILANIRRRIDLAGRPEGMTVESFLQLIVKYGLFLGTAAFAFILLGNFLSAIIAILAIPVLPFTRLSGQQRKRRTQIDDDLPDFLDVLAVTVGAGIGFRSALDRVSARFTGPLRDELSFTLHQLDVGVPRRQAFTNLRDRSDSEAMGSFVSAFLQAEELGAPLAETLSGIAQDSRREASQRARQRAARMVPRVTLLVSTVMVPPSIIMIVVGLYLGSDVDFGSLFNG</sequence>
<feature type="domain" description="DUF5936" evidence="8">
    <location>
        <begin position="9"/>
        <end position="125"/>
    </location>
</feature>
<dbReference type="RefSeq" id="WP_147684255.1">
    <property type="nucleotide sequence ID" value="NZ_VDUX01000002.1"/>
</dbReference>
<dbReference type="Gene3D" id="1.20.81.30">
    <property type="entry name" value="Type II secretion system (T2SS), domain F"/>
    <property type="match status" value="1"/>
</dbReference>
<keyword evidence="3 6" id="KW-0812">Transmembrane</keyword>
<keyword evidence="2" id="KW-1003">Cell membrane</keyword>
<evidence type="ECO:0000256" key="3">
    <source>
        <dbReference type="ARBA" id="ARBA00022692"/>
    </source>
</evidence>
<dbReference type="Pfam" id="PF00482">
    <property type="entry name" value="T2SSF"/>
    <property type="match status" value="1"/>
</dbReference>
<evidence type="ECO:0000259" key="8">
    <source>
        <dbReference type="Pfam" id="PF19359"/>
    </source>
</evidence>
<protein>
    <submittedName>
        <fullName evidence="9">Type II secretion system F family protein</fullName>
    </submittedName>
</protein>
<comment type="subcellular location">
    <subcellularLocation>
        <location evidence="1">Cell membrane</location>
        <topology evidence="1">Multi-pass membrane protein</topology>
    </subcellularLocation>
</comment>
<evidence type="ECO:0000256" key="1">
    <source>
        <dbReference type="ARBA" id="ARBA00004651"/>
    </source>
</evidence>
<dbReference type="PANTHER" id="PTHR35007">
    <property type="entry name" value="INTEGRAL MEMBRANE PROTEIN-RELATED"/>
    <property type="match status" value="1"/>
</dbReference>
<keyword evidence="5 6" id="KW-0472">Membrane</keyword>
<comment type="caution">
    <text evidence="9">The sequence shown here is derived from an EMBL/GenBank/DDBJ whole genome shotgun (WGS) entry which is preliminary data.</text>
</comment>
<reference evidence="9 10" key="1">
    <citation type="submission" date="2019-06" db="EMBL/GenBank/DDBJ databases">
        <title>Aeromicrobium sp. nov., isolated from a maize field.</title>
        <authorList>
            <person name="Lin S.-Y."/>
            <person name="Tsai C.-F."/>
            <person name="Young C.-C."/>
        </authorList>
    </citation>
    <scope>NUCLEOTIDE SEQUENCE [LARGE SCALE GENOMIC DNA]</scope>
    <source>
        <strain evidence="9 10">CC-CFT486</strain>
    </source>
</reference>
<evidence type="ECO:0000259" key="7">
    <source>
        <dbReference type="Pfam" id="PF00482"/>
    </source>
</evidence>
<dbReference type="InterPro" id="IPR045980">
    <property type="entry name" value="DUF5936"/>
</dbReference>
<dbReference type="InterPro" id="IPR018076">
    <property type="entry name" value="T2SS_GspF_dom"/>
</dbReference>
<feature type="domain" description="Type II secretion system protein GspF" evidence="7">
    <location>
        <begin position="154"/>
        <end position="280"/>
    </location>
</feature>
<evidence type="ECO:0000256" key="4">
    <source>
        <dbReference type="ARBA" id="ARBA00022989"/>
    </source>
</evidence>